<evidence type="ECO:0000259" key="3">
    <source>
        <dbReference type="Pfam" id="PF00501"/>
    </source>
</evidence>
<comment type="similarity">
    <text evidence="1">Belongs to the ATP-dependent AMP-binding enzyme family.</text>
</comment>
<dbReference type="InterPro" id="IPR020845">
    <property type="entry name" value="AMP-binding_CS"/>
</dbReference>
<dbReference type="FunFam" id="3.30.300.30:FF:000008">
    <property type="entry name" value="2,3-dihydroxybenzoate-AMP ligase"/>
    <property type="match status" value="1"/>
</dbReference>
<dbReference type="InterPro" id="IPR045851">
    <property type="entry name" value="AMP-bd_C_sf"/>
</dbReference>
<dbReference type="EMBL" id="JACNJD010000205">
    <property type="protein sequence ID" value="MBC8177365.1"/>
    <property type="molecule type" value="Genomic_DNA"/>
</dbReference>
<dbReference type="GO" id="GO:0006631">
    <property type="term" value="P:fatty acid metabolic process"/>
    <property type="evidence" value="ECO:0007669"/>
    <property type="project" value="TreeGrafter"/>
</dbReference>
<dbReference type="SUPFAM" id="SSF56801">
    <property type="entry name" value="Acetyl-CoA synthetase-like"/>
    <property type="match status" value="1"/>
</dbReference>
<dbReference type="Pfam" id="PF13193">
    <property type="entry name" value="AMP-binding_C"/>
    <property type="match status" value="1"/>
</dbReference>
<dbReference type="PANTHER" id="PTHR43201:SF5">
    <property type="entry name" value="MEDIUM-CHAIN ACYL-COA LIGASE ACSF2, MITOCHONDRIAL"/>
    <property type="match status" value="1"/>
</dbReference>
<keyword evidence="2" id="KW-0436">Ligase</keyword>
<evidence type="ECO:0000256" key="1">
    <source>
        <dbReference type="ARBA" id="ARBA00006432"/>
    </source>
</evidence>
<accession>A0A8J6T314</accession>
<dbReference type="Gene3D" id="3.30.300.30">
    <property type="match status" value="1"/>
</dbReference>
<feature type="domain" description="AMP-binding enzyme C-terminal" evidence="4">
    <location>
        <begin position="431"/>
        <end position="505"/>
    </location>
</feature>
<dbReference type="Pfam" id="PF00501">
    <property type="entry name" value="AMP-binding"/>
    <property type="match status" value="1"/>
</dbReference>
<evidence type="ECO:0000259" key="4">
    <source>
        <dbReference type="Pfam" id="PF13193"/>
    </source>
</evidence>
<dbReference type="InterPro" id="IPR042099">
    <property type="entry name" value="ANL_N_sf"/>
</dbReference>
<gene>
    <name evidence="5" type="ORF">H8E19_08150</name>
</gene>
<evidence type="ECO:0000256" key="2">
    <source>
        <dbReference type="ARBA" id="ARBA00022598"/>
    </source>
</evidence>
<dbReference type="InterPro" id="IPR025110">
    <property type="entry name" value="AMP-bd_C"/>
</dbReference>
<evidence type="ECO:0000313" key="6">
    <source>
        <dbReference type="Proteomes" id="UP000650524"/>
    </source>
</evidence>
<comment type="caution">
    <text evidence="5">The sequence shown here is derived from an EMBL/GenBank/DDBJ whole genome shotgun (WGS) entry which is preliminary data.</text>
</comment>
<dbReference type="AlphaFoldDB" id="A0A8J6T314"/>
<sequence>MNYAKYATIHARHLSDKICLIERAPSINRRRTLTWKEFNDGINKVANYLSKELGVKQGDYVMHLQNNSLEWLITYYGIIKLGAVIVPLNFRFVGPDILYAAEVCDPKVFMLGSEFLPVVQPVQNELTTVEKYICLGDEVPDDMIDYRTIAAYDDISEAMVDVDDQHNLAMMFTSGTTGKPKPVLHTHYSLNNTATGNGMSYFVEKNDNYVFFLPLYHSGTMFLWAPFYATGATGTLITELKDPKWIIEALAEEKGTDVLFVVPIAVAILNAIKSGDINLVDYDLSSWRYMEIGAQPVPFDVMKKLVENLPCAVSNIYGITEGGGGGLFNLYPEDVLRKPGSIGKPTFGIEGKIVDFEGKELPHGEVGELIFSTNRMMKEYFNNPEMTEDALRDGWLYTGDLLKTDDEGYFYIVDRKKDMITSGGENIFPVEIEDALMEHPKIDDVACIGSPDERLVEIVMAIIQLKEGESMTEEELLEFGKTKLAKYKLPRKVLFDQVMRNPTGKLMKPEMREKYTGRKEAFQKLD</sequence>
<dbReference type="GO" id="GO:0031956">
    <property type="term" value="F:medium-chain fatty acid-CoA ligase activity"/>
    <property type="evidence" value="ECO:0007669"/>
    <property type="project" value="TreeGrafter"/>
</dbReference>
<proteinExistence type="inferred from homology"/>
<feature type="domain" description="AMP-dependent synthetase/ligase" evidence="3">
    <location>
        <begin position="11"/>
        <end position="381"/>
    </location>
</feature>
<dbReference type="PANTHER" id="PTHR43201">
    <property type="entry name" value="ACYL-COA SYNTHETASE"/>
    <property type="match status" value="1"/>
</dbReference>
<reference evidence="5 6" key="1">
    <citation type="submission" date="2020-08" db="EMBL/GenBank/DDBJ databases">
        <title>Bridging the membrane lipid divide: bacteria of the FCB group superphylum have the potential to synthesize archaeal ether lipids.</title>
        <authorList>
            <person name="Villanueva L."/>
            <person name="Von Meijenfeldt F.A.B."/>
            <person name="Westbye A.B."/>
            <person name="Yadav S."/>
            <person name="Hopmans E.C."/>
            <person name="Dutilh B.E."/>
            <person name="Sinninghe Damste J.S."/>
        </authorList>
    </citation>
    <scope>NUCLEOTIDE SEQUENCE [LARGE SCALE GENOMIC DNA]</scope>
    <source>
        <strain evidence="5">NIOZ-UU27</strain>
    </source>
</reference>
<dbReference type="PROSITE" id="PS00455">
    <property type="entry name" value="AMP_BINDING"/>
    <property type="match status" value="1"/>
</dbReference>
<dbReference type="InterPro" id="IPR000873">
    <property type="entry name" value="AMP-dep_synth/lig_dom"/>
</dbReference>
<name>A0A8J6T314_9DELT</name>
<dbReference type="Proteomes" id="UP000650524">
    <property type="component" value="Unassembled WGS sequence"/>
</dbReference>
<organism evidence="5 6">
    <name type="scientific">Candidatus Desulfacyla euxinica</name>
    <dbReference type="NCBI Taxonomy" id="2841693"/>
    <lineage>
        <taxon>Bacteria</taxon>
        <taxon>Deltaproteobacteria</taxon>
        <taxon>Candidatus Desulfacyla</taxon>
    </lineage>
</organism>
<evidence type="ECO:0000313" key="5">
    <source>
        <dbReference type="EMBL" id="MBC8177365.1"/>
    </source>
</evidence>
<dbReference type="Gene3D" id="3.40.50.12780">
    <property type="entry name" value="N-terminal domain of ligase-like"/>
    <property type="match status" value="1"/>
</dbReference>
<protein>
    <submittedName>
        <fullName evidence="5">AMP-binding protein</fullName>
    </submittedName>
</protein>